<keyword evidence="1" id="KW-0812">Transmembrane</keyword>
<organism evidence="2 3">
    <name type="scientific">Paenibacillus phage Likha</name>
    <dbReference type="NCBI Taxonomy" id="2070193"/>
    <lineage>
        <taxon>Viruses</taxon>
        <taxon>Duplodnaviria</taxon>
        <taxon>Heunggongvirae</taxon>
        <taxon>Uroviricota</taxon>
        <taxon>Caudoviricetes</taxon>
        <taxon>Fernvirus</taxon>
        <taxon>Fernvirus likha</taxon>
    </lineage>
</organism>
<evidence type="ECO:0000256" key="1">
    <source>
        <dbReference type="SAM" id="Phobius"/>
    </source>
</evidence>
<sequence length="76" mass="9089">MRKNFRKGLDKSSLQPSHQKNLVFATRSFLFINVMMSNLYIYITGKYMVNFYAVSYFMEVRVVIGKKYYITKGWIL</sequence>
<dbReference type="EMBL" id="MG727702">
    <property type="protein sequence ID" value="AUS03923.1"/>
    <property type="molecule type" value="Genomic_DNA"/>
</dbReference>
<evidence type="ECO:0000313" key="3">
    <source>
        <dbReference type="Proteomes" id="UP000241929"/>
    </source>
</evidence>
<gene>
    <name evidence="2" type="ORF">LIKHA_24</name>
</gene>
<name>A0A2I7SDG1_9CAUD</name>
<dbReference type="Proteomes" id="UP000241929">
    <property type="component" value="Genome"/>
</dbReference>
<accession>A0A2I7SDG1</accession>
<keyword evidence="3" id="KW-1185">Reference proteome</keyword>
<feature type="transmembrane region" description="Helical" evidence="1">
    <location>
        <begin position="21"/>
        <end position="41"/>
    </location>
</feature>
<proteinExistence type="predicted"/>
<feature type="transmembrane region" description="Helical" evidence="1">
    <location>
        <begin position="47"/>
        <end position="64"/>
    </location>
</feature>
<evidence type="ECO:0000313" key="2">
    <source>
        <dbReference type="EMBL" id="AUS03923.1"/>
    </source>
</evidence>
<reference evidence="2 3" key="1">
    <citation type="submission" date="2017-12" db="EMBL/GenBank/DDBJ databases">
        <authorList>
            <person name="Hurst M.R.H."/>
        </authorList>
    </citation>
    <scope>NUCLEOTIDE SEQUENCE [LARGE SCALE GENOMIC DNA]</scope>
</reference>
<keyword evidence="1" id="KW-1133">Transmembrane helix</keyword>
<protein>
    <submittedName>
        <fullName evidence="2">Uncharacterized protein</fullName>
    </submittedName>
</protein>
<keyword evidence="1" id="KW-0472">Membrane</keyword>